<dbReference type="InterPro" id="IPR003151">
    <property type="entry name" value="PIK-rel_kinase_FAT"/>
</dbReference>
<dbReference type="FunFam" id="1.20.120.150:FF:000001">
    <property type="entry name" value="Serine/threonine-protein kinase TOR"/>
    <property type="match status" value="1"/>
</dbReference>
<protein>
    <recommendedName>
        <fullName evidence="10">Serine/threonine-protein kinase TOR</fullName>
        <ecNumber evidence="10">2.7.11.1</ecNumber>
    </recommendedName>
</protein>
<dbReference type="SMART" id="SM01346">
    <property type="entry name" value="DUF3385"/>
    <property type="match status" value="1"/>
</dbReference>
<comment type="catalytic activity">
    <reaction evidence="9">
        <text>L-seryl-[protein] + ATP = O-phospho-L-seryl-[protein] + ADP + H(+)</text>
        <dbReference type="Rhea" id="RHEA:17989"/>
        <dbReference type="Rhea" id="RHEA-COMP:9863"/>
        <dbReference type="Rhea" id="RHEA-COMP:11604"/>
        <dbReference type="ChEBI" id="CHEBI:15378"/>
        <dbReference type="ChEBI" id="CHEBI:29999"/>
        <dbReference type="ChEBI" id="CHEBI:30616"/>
        <dbReference type="ChEBI" id="CHEBI:83421"/>
        <dbReference type="ChEBI" id="CHEBI:456216"/>
        <dbReference type="EC" id="2.7.11.1"/>
    </reaction>
</comment>
<name>A0A425DBM3_APHAT</name>
<dbReference type="GO" id="GO:0031929">
    <property type="term" value="P:TOR signaling"/>
    <property type="evidence" value="ECO:0007669"/>
    <property type="project" value="TreeGrafter"/>
</dbReference>
<proteinExistence type="inferred from homology"/>
<dbReference type="EC" id="2.7.11.1" evidence="10"/>
<evidence type="ECO:0000259" key="13">
    <source>
        <dbReference type="PROSITE" id="PS51189"/>
    </source>
</evidence>
<evidence type="ECO:0000256" key="6">
    <source>
        <dbReference type="ARBA" id="ARBA00022777"/>
    </source>
</evidence>
<dbReference type="InterPro" id="IPR000403">
    <property type="entry name" value="PI3/4_kinase_cat_dom"/>
</dbReference>
<dbReference type="AlphaFoldDB" id="A0A425DBM3"/>
<evidence type="ECO:0000313" key="15">
    <source>
        <dbReference type="Proteomes" id="UP000284702"/>
    </source>
</evidence>
<evidence type="ECO:0000256" key="5">
    <source>
        <dbReference type="ARBA" id="ARBA00022741"/>
    </source>
</evidence>
<evidence type="ECO:0000256" key="10">
    <source>
        <dbReference type="RuleBase" id="RU364109"/>
    </source>
</evidence>
<keyword evidence="4" id="KW-0677">Repeat</keyword>
<dbReference type="Gene3D" id="1.25.10.10">
    <property type="entry name" value="Leucine-rich Repeat Variant"/>
    <property type="match status" value="1"/>
</dbReference>
<feature type="domain" description="FAT" evidence="13">
    <location>
        <begin position="487"/>
        <end position="864"/>
    </location>
</feature>
<accession>A0A425DBM3</accession>
<dbReference type="InterPro" id="IPR011989">
    <property type="entry name" value="ARM-like"/>
</dbReference>
<dbReference type="GO" id="GO:0031932">
    <property type="term" value="C:TORC2 complex"/>
    <property type="evidence" value="ECO:0007669"/>
    <property type="project" value="TreeGrafter"/>
</dbReference>
<dbReference type="Pfam" id="PF11865">
    <property type="entry name" value="mTOR_dom"/>
    <property type="match status" value="1"/>
</dbReference>
<evidence type="ECO:0000256" key="3">
    <source>
        <dbReference type="ARBA" id="ARBA00022679"/>
    </source>
</evidence>
<keyword evidence="2 10" id="KW-0723">Serine/threonine-protein kinase</keyword>
<organism evidence="14 15">
    <name type="scientific">Aphanomyces astaci</name>
    <name type="common">Crayfish plague agent</name>
    <dbReference type="NCBI Taxonomy" id="112090"/>
    <lineage>
        <taxon>Eukaryota</taxon>
        <taxon>Sar</taxon>
        <taxon>Stramenopiles</taxon>
        <taxon>Oomycota</taxon>
        <taxon>Saprolegniomycetes</taxon>
        <taxon>Saprolegniales</taxon>
        <taxon>Verrucalvaceae</taxon>
        <taxon>Aphanomyces</taxon>
    </lineage>
</organism>
<dbReference type="PROSITE" id="PS00915">
    <property type="entry name" value="PI3_4_KINASE_1"/>
    <property type="match status" value="1"/>
</dbReference>
<dbReference type="PROSITE" id="PS51189">
    <property type="entry name" value="FAT"/>
    <property type="match status" value="1"/>
</dbReference>
<dbReference type="Pfam" id="PF00454">
    <property type="entry name" value="PI3_PI4_kinase"/>
    <property type="match status" value="1"/>
</dbReference>
<keyword evidence="3 10" id="KW-0808">Transferase</keyword>
<dbReference type="PROSITE" id="PS50290">
    <property type="entry name" value="PI3_4_KINASE_3"/>
    <property type="match status" value="1"/>
</dbReference>
<dbReference type="SMART" id="SM01345">
    <property type="entry name" value="Rapamycin_bind"/>
    <property type="match status" value="1"/>
</dbReference>
<dbReference type="Gene3D" id="1.20.120.150">
    <property type="entry name" value="FKBP12-rapamycin binding domain"/>
    <property type="match status" value="1"/>
</dbReference>
<dbReference type="InterPro" id="IPR016024">
    <property type="entry name" value="ARM-type_fold"/>
</dbReference>
<evidence type="ECO:0000256" key="1">
    <source>
        <dbReference type="ARBA" id="ARBA00011031"/>
    </source>
</evidence>
<comment type="catalytic activity">
    <reaction evidence="8 10">
        <text>L-threonyl-[protein] + ATP = O-phospho-L-threonyl-[protein] + ADP + H(+)</text>
        <dbReference type="Rhea" id="RHEA:46608"/>
        <dbReference type="Rhea" id="RHEA-COMP:11060"/>
        <dbReference type="Rhea" id="RHEA-COMP:11605"/>
        <dbReference type="ChEBI" id="CHEBI:15378"/>
        <dbReference type="ChEBI" id="CHEBI:30013"/>
        <dbReference type="ChEBI" id="CHEBI:30616"/>
        <dbReference type="ChEBI" id="CHEBI:61977"/>
        <dbReference type="ChEBI" id="CHEBI:456216"/>
        <dbReference type="EC" id="2.7.11.1"/>
    </reaction>
</comment>
<dbReference type="Pfam" id="PF08771">
    <property type="entry name" value="FRB_dom"/>
    <property type="match status" value="1"/>
</dbReference>
<evidence type="ECO:0000259" key="12">
    <source>
        <dbReference type="PROSITE" id="PS50290"/>
    </source>
</evidence>
<dbReference type="FunFam" id="3.30.1010.10:FF:000006">
    <property type="entry name" value="Serine/threonine-protein kinase TOR"/>
    <property type="match status" value="1"/>
</dbReference>
<dbReference type="GO" id="GO:0106310">
    <property type="term" value="F:protein serine kinase activity"/>
    <property type="evidence" value="ECO:0007669"/>
    <property type="project" value="RHEA"/>
</dbReference>
<dbReference type="InterPro" id="IPR018936">
    <property type="entry name" value="PI3/4_kinase_CS"/>
</dbReference>
<evidence type="ECO:0000256" key="8">
    <source>
        <dbReference type="ARBA" id="ARBA00047899"/>
    </source>
</evidence>
<keyword evidence="15" id="KW-1185">Reference proteome</keyword>
<dbReference type="PANTHER" id="PTHR11139">
    <property type="entry name" value="ATAXIA TELANGIECTASIA MUTATED ATM -RELATED"/>
    <property type="match status" value="1"/>
</dbReference>
<evidence type="ECO:0000256" key="4">
    <source>
        <dbReference type="ARBA" id="ARBA00022737"/>
    </source>
</evidence>
<evidence type="ECO:0000313" key="14">
    <source>
        <dbReference type="EMBL" id="RQM26713.1"/>
    </source>
</evidence>
<dbReference type="SUPFAM" id="SSF47212">
    <property type="entry name" value="FKBP12-rapamycin-binding domain of FKBP-rapamycin-associated protein (FRAP)"/>
    <property type="match status" value="1"/>
</dbReference>
<dbReference type="GO" id="GO:0044877">
    <property type="term" value="F:protein-containing complex binding"/>
    <property type="evidence" value="ECO:0007669"/>
    <property type="project" value="InterPro"/>
</dbReference>
<dbReference type="InterPro" id="IPR036738">
    <property type="entry name" value="FRB_sf"/>
</dbReference>
<evidence type="ECO:0000256" key="9">
    <source>
        <dbReference type="ARBA" id="ARBA00048679"/>
    </source>
</evidence>
<dbReference type="SUPFAM" id="SSF48371">
    <property type="entry name" value="ARM repeat"/>
    <property type="match status" value="1"/>
</dbReference>
<dbReference type="GO" id="GO:0031931">
    <property type="term" value="C:TORC1 complex"/>
    <property type="evidence" value="ECO:0007669"/>
    <property type="project" value="TreeGrafter"/>
</dbReference>
<dbReference type="SUPFAM" id="SSF56112">
    <property type="entry name" value="Protein kinase-like (PK-like)"/>
    <property type="match status" value="1"/>
</dbReference>
<keyword evidence="5 10" id="KW-0547">Nucleotide-binding</keyword>
<evidence type="ECO:0000256" key="2">
    <source>
        <dbReference type="ARBA" id="ARBA00022527"/>
    </source>
</evidence>
<dbReference type="InterPro" id="IPR050517">
    <property type="entry name" value="DDR_Repair_Kinase"/>
</dbReference>
<dbReference type="InterPro" id="IPR011009">
    <property type="entry name" value="Kinase-like_dom_sf"/>
</dbReference>
<dbReference type="GO" id="GO:0005737">
    <property type="term" value="C:cytoplasm"/>
    <property type="evidence" value="ECO:0007669"/>
    <property type="project" value="TreeGrafter"/>
</dbReference>
<dbReference type="Gene3D" id="3.30.1010.10">
    <property type="entry name" value="Phosphatidylinositol 3-kinase Catalytic Subunit, Chain A, domain 4"/>
    <property type="match status" value="1"/>
</dbReference>
<dbReference type="GO" id="GO:0005524">
    <property type="term" value="F:ATP binding"/>
    <property type="evidence" value="ECO:0007669"/>
    <property type="project" value="UniProtKB-KW"/>
</dbReference>
<dbReference type="GO" id="GO:0004674">
    <property type="term" value="F:protein serine/threonine kinase activity"/>
    <property type="evidence" value="ECO:0007669"/>
    <property type="project" value="UniProtKB-KW"/>
</dbReference>
<dbReference type="PANTHER" id="PTHR11139:SF9">
    <property type="entry name" value="SERINE_THREONINE-PROTEIN KINASE MTOR"/>
    <property type="match status" value="1"/>
</dbReference>
<reference evidence="14" key="1">
    <citation type="submission" date="2018-07" db="EMBL/GenBank/DDBJ databases">
        <title>Annotation of Aphanomyces astaci genome assembly.</title>
        <authorList>
            <person name="Studholme D.J."/>
        </authorList>
    </citation>
    <scope>NUCLEOTIDE SEQUENCE [LARGE SCALE GENOMIC DNA]</scope>
    <source>
        <strain evidence="14">Pc</strain>
    </source>
</reference>
<dbReference type="Pfam" id="PF02259">
    <property type="entry name" value="FAT"/>
    <property type="match status" value="1"/>
</dbReference>
<keyword evidence="6 10" id="KW-0418">Kinase</keyword>
<gene>
    <name evidence="14" type="ORF">B5M09_008159</name>
</gene>
<dbReference type="EMBL" id="MZMZ02002247">
    <property type="protein sequence ID" value="RQM26713.1"/>
    <property type="molecule type" value="Genomic_DNA"/>
</dbReference>
<dbReference type="GO" id="GO:0016242">
    <property type="term" value="P:negative regulation of macroautophagy"/>
    <property type="evidence" value="ECO:0007669"/>
    <property type="project" value="TreeGrafter"/>
</dbReference>
<dbReference type="InterPro" id="IPR014009">
    <property type="entry name" value="PIK_FAT"/>
</dbReference>
<sequence length="1038" mass="117176">MDVLSVVSIAITVIQVKKNEDFLQSDWLNQTHNLPFLLLDKQPTPLPSTQDEEKQQIELQLFTAPPVGTRRHPSPPPNPETSAEEDPMHLALQSAPASPPLSVADEAYFPTVAIHALLGILREPSLAVHHYGVIQAIMFIFKSLSLQCVQFLPAIMPPFLHVLDKGEPRLRHSLFLQVTTLTSIVQSHLSPFFPAMVTLMLRHWRSHLSPILQLIEPQQQNPPNNDLSPSPLHHASTAAAAALPAAAALSSGATSDPLHHAAPGTMGSDLMESPDVFVLMPALIRLLEHADTPWEAKTWIVGLLAHLTLLGQSFEHYIGPRLLLVLHRMVKLNADKTRKFTDAAVYCLGAIAYQLQDGWLSYKSLVDSTLSQISSPDHVAAIQSWSDVLNTPNQRISIEMVQRQVLSAELKGWYTAAASAPPSPESPNANAIHVNQANLKRAWEASQRSTKEAFQSDTIPAEILQTLLNLAEFMEHDVEALPIDIRELGELAQKCHAYAKALHYKELEFHTSPSTESYLRAYHTMITLQQLSELEEIVAYKKMCISKPEDAPLLKRHMVAMWSNRLAGCKRVVDVWQHVLAVRSLVLSPHEDVATWLQFASLCRQSNHLALSLKVFTHALSVTRQRDQIDDWRTAFTPVGFASLGYSQHDPYRIAFAYLKHLWAVGDKSKALNELGSLVQSLSARRPGTSTHAHDLVKCQLKWAEWQMAIHDQQLDKVSIPAVLSALKTSTELDPTSYKEALLVSRELIRVAILWHEMWHEGLEEASRLYFGEHDVEGMMAVLQPLHVMMDKGPETLREVSFNQAFGRDLKEAYEWIQRYLNPQLGANEADLNRAWDLYYYVFRRINKQLPQLTTLELQYVSPNLLQARNLQLAVPGTYRAGHDIIKIGSFVPTMLYRRITIHGSNGLEYMFLLKGHEDLRQDERVTQLFGLVNALLINDRTTSKKDLKITRYPVIPLSHNAGIVGWVPNCDTLHQLIRDYREARKILLNIEHRLMLQMAPDYDVLSLMQKVEVFEYALENTAGQDLYKVLMIELVKI</sequence>
<dbReference type="VEuPathDB" id="FungiDB:H257_15192"/>
<feature type="region of interest" description="Disordered" evidence="11">
    <location>
        <begin position="63"/>
        <end position="88"/>
    </location>
</feature>
<keyword evidence="7 10" id="KW-0067">ATP-binding</keyword>
<dbReference type="InterPro" id="IPR024585">
    <property type="entry name" value="mTOR_dom"/>
</dbReference>
<dbReference type="Proteomes" id="UP000284702">
    <property type="component" value="Unassembled WGS sequence"/>
</dbReference>
<comment type="caution">
    <text evidence="14">The sequence shown here is derived from an EMBL/GenBank/DDBJ whole genome shotgun (WGS) entry which is preliminary data.</text>
</comment>
<comment type="similarity">
    <text evidence="1 10">Belongs to the PI3/PI4-kinase family.</text>
</comment>
<dbReference type="InterPro" id="IPR009076">
    <property type="entry name" value="FRB_dom"/>
</dbReference>
<evidence type="ECO:0000256" key="7">
    <source>
        <dbReference type="ARBA" id="ARBA00022840"/>
    </source>
</evidence>
<evidence type="ECO:0000256" key="11">
    <source>
        <dbReference type="SAM" id="MobiDB-lite"/>
    </source>
</evidence>
<feature type="domain" description="PI3K/PI4K catalytic" evidence="12">
    <location>
        <begin position="884"/>
        <end position="1038"/>
    </location>
</feature>
<dbReference type="GO" id="GO:0005634">
    <property type="term" value="C:nucleus"/>
    <property type="evidence" value="ECO:0007669"/>
    <property type="project" value="TreeGrafter"/>
</dbReference>